<dbReference type="Gene3D" id="1.10.287.370">
    <property type="match status" value="1"/>
</dbReference>
<accession>A0A7J3JRU2</accession>
<dbReference type="Pfam" id="PF02996">
    <property type="entry name" value="Prefoldin"/>
    <property type="match status" value="1"/>
</dbReference>
<keyword evidence="2" id="KW-0175">Coiled coil</keyword>
<dbReference type="EMBL" id="DTAI01000216">
    <property type="protein sequence ID" value="HGN37324.1"/>
    <property type="molecule type" value="Genomic_DNA"/>
</dbReference>
<evidence type="ECO:0000313" key="4">
    <source>
        <dbReference type="EMBL" id="HGQ18364.1"/>
    </source>
</evidence>
<evidence type="ECO:0000256" key="2">
    <source>
        <dbReference type="SAM" id="Coils"/>
    </source>
</evidence>
<evidence type="ECO:0000313" key="3">
    <source>
        <dbReference type="EMBL" id="HGN37324.1"/>
    </source>
</evidence>
<feature type="coiled-coil region" evidence="2">
    <location>
        <begin position="98"/>
        <end position="150"/>
    </location>
</feature>
<dbReference type="InterPro" id="IPR009053">
    <property type="entry name" value="Prefoldin"/>
</dbReference>
<protein>
    <recommendedName>
        <fullName evidence="5">Prefoldin subunit alpha</fullName>
    </recommendedName>
</protein>
<gene>
    <name evidence="3" type="ORF">ENT87_07255</name>
    <name evidence="4" type="ORF">ENU30_05260</name>
</gene>
<proteinExistence type="predicted"/>
<organism evidence="4">
    <name type="scientific">Ignisphaera aggregans</name>
    <dbReference type="NCBI Taxonomy" id="334771"/>
    <lineage>
        <taxon>Archaea</taxon>
        <taxon>Thermoproteota</taxon>
        <taxon>Thermoprotei</taxon>
        <taxon>Desulfurococcales</taxon>
        <taxon>Desulfurococcaceae</taxon>
        <taxon>Ignisphaera</taxon>
    </lineage>
</organism>
<dbReference type="InterPro" id="IPR004127">
    <property type="entry name" value="Prefoldin_subunit_alpha"/>
</dbReference>
<feature type="coiled-coil region" evidence="2">
    <location>
        <begin position="3"/>
        <end position="40"/>
    </location>
</feature>
<evidence type="ECO:0008006" key="5">
    <source>
        <dbReference type="Google" id="ProtNLM"/>
    </source>
</evidence>
<dbReference type="AlphaFoldDB" id="A0A7J3JRU2"/>
<evidence type="ECO:0000256" key="1">
    <source>
        <dbReference type="ARBA" id="ARBA00023186"/>
    </source>
</evidence>
<dbReference type="EMBL" id="DTBZ01000099">
    <property type="protein sequence ID" value="HGQ18364.1"/>
    <property type="molecule type" value="Genomic_DNA"/>
</dbReference>
<keyword evidence="1" id="KW-0143">Chaperone</keyword>
<reference evidence="4" key="1">
    <citation type="journal article" date="2020" name="mSystems">
        <title>Genome- and Community-Level Interaction Insights into Carbon Utilization and Element Cycling Functions of Hydrothermarchaeota in Hydrothermal Sediment.</title>
        <authorList>
            <person name="Zhou Z."/>
            <person name="Liu Y."/>
            <person name="Xu W."/>
            <person name="Pan J."/>
            <person name="Luo Z.H."/>
            <person name="Li M."/>
        </authorList>
    </citation>
    <scope>NUCLEOTIDE SEQUENCE [LARGE SCALE GENOMIC DNA]</scope>
    <source>
        <strain evidence="3">SpSt-618</strain>
        <strain evidence="4">SpSt-657</strain>
    </source>
</reference>
<dbReference type="SUPFAM" id="SSF46579">
    <property type="entry name" value="Prefoldin"/>
    <property type="match status" value="1"/>
</dbReference>
<sequence>MSIQDKTRIEEAAQQLLAQLEELRNAIRVVQSRSISLSNEIQEIRLAYETLSSIQRYGQRDTLASLDREGYVFVKIKLDDVDRAVIRITKDLYAVLPIDNAKNVLSLYEKDLMSELQETEGELKRLTDLYNQLQKKLQEYLAVLSRSERETSAPKGS</sequence>
<comment type="caution">
    <text evidence="4">The sequence shown here is derived from an EMBL/GenBank/DDBJ whole genome shotgun (WGS) entry which is preliminary data.</text>
</comment>
<name>A0A7J3JRU2_9CREN</name>